<reference evidence="2 4" key="1">
    <citation type="journal article" date="2014" name="Genome Announc.">
        <title>Complete Genome Sequence of a Virulent Strain, Streptococcus iniae ISET0901, Isolated from Diseased Tilapia.</title>
        <authorList>
            <person name="Pridgeon J.W."/>
            <person name="Zhang D."/>
            <person name="Zhang L."/>
        </authorList>
    </citation>
    <scope>NUCLEOTIDE SEQUENCE [LARGE SCALE GENOMIC DNA]</scope>
    <source>
        <strain evidence="2 4">ISET0901</strain>
    </source>
</reference>
<dbReference type="EMBL" id="QLQD01000039">
    <property type="protein sequence ID" value="RLU57559.1"/>
    <property type="molecule type" value="Genomic_DNA"/>
</dbReference>
<dbReference type="KEGG" id="siz:SI82_03575"/>
<dbReference type="Proteomes" id="UP000269148">
    <property type="component" value="Unassembled WGS sequence"/>
</dbReference>
<accession>A0A3L8GKR1</accession>
<keyword evidence="4" id="KW-1185">Reference proteome</keyword>
<evidence type="ECO:0000313" key="4">
    <source>
        <dbReference type="Proteomes" id="UP000025245"/>
    </source>
</evidence>
<feature type="transmembrane region" description="Helical" evidence="1">
    <location>
        <begin position="6"/>
        <end position="23"/>
    </location>
</feature>
<evidence type="ECO:0000256" key="1">
    <source>
        <dbReference type="SAM" id="Phobius"/>
    </source>
</evidence>
<keyword evidence="1" id="KW-0472">Membrane</keyword>
<evidence type="ECO:0000313" key="3">
    <source>
        <dbReference type="EMBL" id="RLU57559.1"/>
    </source>
</evidence>
<dbReference type="AlphaFoldDB" id="A0A3L8GKR1"/>
<evidence type="ECO:0000313" key="2">
    <source>
        <dbReference type="EMBL" id="AHY15510.1"/>
    </source>
</evidence>
<dbReference type="Proteomes" id="UP000025245">
    <property type="component" value="Chromosome"/>
</dbReference>
<dbReference type="STRING" id="1346.BMF34_03470"/>
<dbReference type="KEGG" id="siq:DQ08_03345"/>
<keyword evidence="1" id="KW-0812">Transmembrane</keyword>
<keyword evidence="1" id="KW-1133">Transmembrane helix</keyword>
<evidence type="ECO:0000313" key="5">
    <source>
        <dbReference type="Proteomes" id="UP000269148"/>
    </source>
</evidence>
<organism evidence="3 5">
    <name type="scientific">Streptococcus iniae</name>
    <name type="common">Streptococcus shiloi</name>
    <dbReference type="NCBI Taxonomy" id="1346"/>
    <lineage>
        <taxon>Bacteria</taxon>
        <taxon>Bacillati</taxon>
        <taxon>Bacillota</taxon>
        <taxon>Bacilli</taxon>
        <taxon>Lactobacillales</taxon>
        <taxon>Streptococcaceae</taxon>
        <taxon>Streptococcus</taxon>
    </lineage>
</organism>
<dbReference type="EMBL" id="CP007586">
    <property type="protein sequence ID" value="AHY15510.1"/>
    <property type="molecule type" value="Genomic_DNA"/>
</dbReference>
<proteinExistence type="predicted"/>
<name>A0A3L8GKR1_STRIN</name>
<feature type="transmembrane region" description="Helical" evidence="1">
    <location>
        <begin position="35"/>
        <end position="56"/>
    </location>
</feature>
<protein>
    <submittedName>
        <fullName evidence="3">Uncharacterized protein</fullName>
    </submittedName>
</protein>
<sequence length="61" mass="7134">MKFNLTNILLQLMIFINTSFIILTQMTSLRQPVKLLIHLICLLSFMSLAIAIYNYVRSEKD</sequence>
<reference evidence="3 5" key="2">
    <citation type="submission" date="2018-06" db="EMBL/GenBank/DDBJ databases">
        <title>Mutators as drivers of adaptation in pathogenic bacteria and a risk factor for host jumps and vaccine escape.</title>
        <authorList>
            <person name="Barnes A.C."/>
            <person name="Silayeva O."/>
        </authorList>
    </citation>
    <scope>NUCLEOTIDE SEQUENCE [LARGE SCALE GENOMIC DNA]</scope>
    <source>
        <strain evidence="3 5">QMA0445</strain>
    </source>
</reference>
<dbReference type="KEGG" id="sio:DW64_03340"/>
<gene>
    <name evidence="3" type="ORF">DIY07_03775</name>
    <name evidence="2" type="ORF">DQ08_03345</name>
</gene>